<dbReference type="Proteomes" id="UP000215914">
    <property type="component" value="Chromosome 8"/>
</dbReference>
<dbReference type="InParanoid" id="A0A251U8V9"/>
<dbReference type="EMBL" id="MNCJ02000323">
    <property type="protein sequence ID" value="KAF5796155.1"/>
    <property type="molecule type" value="Genomic_DNA"/>
</dbReference>
<protein>
    <submittedName>
        <fullName evidence="2">Uncharacterized protein</fullName>
    </submittedName>
</protein>
<keyword evidence="3" id="KW-1185">Reference proteome</keyword>
<reference evidence="2" key="2">
    <citation type="submission" date="2017-02" db="EMBL/GenBank/DDBJ databases">
        <title>Sunflower complete genome.</title>
        <authorList>
            <person name="Langlade N."/>
            <person name="Munos S."/>
        </authorList>
    </citation>
    <scope>NUCLEOTIDE SEQUENCE [LARGE SCALE GENOMIC DNA]</scope>
    <source>
        <tissue evidence="2">Leaves</tissue>
    </source>
</reference>
<sequence>MVSILQHQFTIFTPHPYISSSPSRLNITATTTTILPPYSSIFKLHSRLEGDLRELEVVDHQGASLLAFSHHFHHLFH</sequence>
<proteinExistence type="predicted"/>
<reference evidence="1" key="3">
    <citation type="submission" date="2020-06" db="EMBL/GenBank/DDBJ databases">
        <title>Helianthus annuus Genome sequencing and assembly Release 2.</title>
        <authorList>
            <person name="Gouzy J."/>
            <person name="Langlade N."/>
            <person name="Munos S."/>
        </authorList>
    </citation>
    <scope>NUCLEOTIDE SEQUENCE</scope>
    <source>
        <tissue evidence="1">Leaves</tissue>
    </source>
</reference>
<gene>
    <name evidence="2" type="ORF">HannXRQ_Chr08g0231571</name>
    <name evidence="1" type="ORF">HanXRQr2_Chr08g0348101</name>
</gene>
<evidence type="ECO:0000313" key="1">
    <source>
        <dbReference type="EMBL" id="KAF5796155.1"/>
    </source>
</evidence>
<dbReference type="Gramene" id="mRNA:HanXRQr2_Chr08g0348101">
    <property type="protein sequence ID" value="CDS:HanXRQr2_Chr08g0348101.1"/>
    <property type="gene ID" value="HanXRQr2_Chr08g0348101"/>
</dbReference>
<evidence type="ECO:0000313" key="3">
    <source>
        <dbReference type="Proteomes" id="UP000215914"/>
    </source>
</evidence>
<accession>A0A251U8V9</accession>
<dbReference type="AlphaFoldDB" id="A0A251U8V9"/>
<reference evidence="1 3" key="1">
    <citation type="journal article" date="2017" name="Nature">
        <title>The sunflower genome provides insights into oil metabolism, flowering and Asterid evolution.</title>
        <authorList>
            <person name="Badouin H."/>
            <person name="Gouzy J."/>
            <person name="Grassa C.J."/>
            <person name="Murat F."/>
            <person name="Staton S.E."/>
            <person name="Cottret L."/>
            <person name="Lelandais-Briere C."/>
            <person name="Owens G.L."/>
            <person name="Carrere S."/>
            <person name="Mayjonade B."/>
            <person name="Legrand L."/>
            <person name="Gill N."/>
            <person name="Kane N.C."/>
            <person name="Bowers J.E."/>
            <person name="Hubner S."/>
            <person name="Bellec A."/>
            <person name="Berard A."/>
            <person name="Berges H."/>
            <person name="Blanchet N."/>
            <person name="Boniface M.C."/>
            <person name="Brunel D."/>
            <person name="Catrice O."/>
            <person name="Chaidir N."/>
            <person name="Claudel C."/>
            <person name="Donnadieu C."/>
            <person name="Faraut T."/>
            <person name="Fievet G."/>
            <person name="Helmstetter N."/>
            <person name="King M."/>
            <person name="Knapp S.J."/>
            <person name="Lai Z."/>
            <person name="Le Paslier M.C."/>
            <person name="Lippi Y."/>
            <person name="Lorenzon L."/>
            <person name="Mandel J.R."/>
            <person name="Marage G."/>
            <person name="Marchand G."/>
            <person name="Marquand E."/>
            <person name="Bret-Mestries E."/>
            <person name="Morien E."/>
            <person name="Nambeesan S."/>
            <person name="Nguyen T."/>
            <person name="Pegot-Espagnet P."/>
            <person name="Pouilly N."/>
            <person name="Raftis F."/>
            <person name="Sallet E."/>
            <person name="Schiex T."/>
            <person name="Thomas J."/>
            <person name="Vandecasteele C."/>
            <person name="Vares D."/>
            <person name="Vear F."/>
            <person name="Vautrin S."/>
            <person name="Crespi M."/>
            <person name="Mangin B."/>
            <person name="Burke J.M."/>
            <person name="Salse J."/>
            <person name="Munos S."/>
            <person name="Vincourt P."/>
            <person name="Rieseberg L.H."/>
            <person name="Langlade N.B."/>
        </authorList>
    </citation>
    <scope>NUCLEOTIDE SEQUENCE [LARGE SCALE GENOMIC DNA]</scope>
    <source>
        <strain evidence="3">cv. SF193</strain>
        <tissue evidence="1">Leaves</tissue>
    </source>
</reference>
<name>A0A251U8V9_HELAN</name>
<organism evidence="2 3">
    <name type="scientific">Helianthus annuus</name>
    <name type="common">Common sunflower</name>
    <dbReference type="NCBI Taxonomy" id="4232"/>
    <lineage>
        <taxon>Eukaryota</taxon>
        <taxon>Viridiplantae</taxon>
        <taxon>Streptophyta</taxon>
        <taxon>Embryophyta</taxon>
        <taxon>Tracheophyta</taxon>
        <taxon>Spermatophyta</taxon>
        <taxon>Magnoliopsida</taxon>
        <taxon>eudicotyledons</taxon>
        <taxon>Gunneridae</taxon>
        <taxon>Pentapetalae</taxon>
        <taxon>asterids</taxon>
        <taxon>campanulids</taxon>
        <taxon>Asterales</taxon>
        <taxon>Asteraceae</taxon>
        <taxon>Asteroideae</taxon>
        <taxon>Heliantheae alliance</taxon>
        <taxon>Heliantheae</taxon>
        <taxon>Helianthus</taxon>
    </lineage>
</organism>
<evidence type="ECO:0000313" key="2">
    <source>
        <dbReference type="EMBL" id="OTG19212.1"/>
    </source>
</evidence>
<dbReference type="EMBL" id="CM007897">
    <property type="protein sequence ID" value="OTG19212.1"/>
    <property type="molecule type" value="Genomic_DNA"/>
</dbReference>